<feature type="domain" description="Core-binding (CB)" evidence="6">
    <location>
        <begin position="42"/>
        <end position="142"/>
    </location>
</feature>
<keyword evidence="2 4" id="KW-0238">DNA-binding</keyword>
<proteinExistence type="predicted"/>
<dbReference type="InterPro" id="IPR004107">
    <property type="entry name" value="Integrase_SAM-like_N"/>
</dbReference>
<evidence type="ECO:0000259" key="5">
    <source>
        <dbReference type="PROSITE" id="PS51898"/>
    </source>
</evidence>
<evidence type="ECO:0000256" key="2">
    <source>
        <dbReference type="ARBA" id="ARBA00023125"/>
    </source>
</evidence>
<dbReference type="Gene3D" id="1.10.443.10">
    <property type="entry name" value="Intergrase catalytic core"/>
    <property type="match status" value="1"/>
</dbReference>
<dbReference type="GO" id="GO:0015074">
    <property type="term" value="P:DNA integration"/>
    <property type="evidence" value="ECO:0007669"/>
    <property type="project" value="UniProtKB-KW"/>
</dbReference>
<dbReference type="GO" id="GO:0003677">
    <property type="term" value="F:DNA binding"/>
    <property type="evidence" value="ECO:0007669"/>
    <property type="project" value="UniProtKB-UniRule"/>
</dbReference>
<dbReference type="Gene3D" id="1.10.150.130">
    <property type="match status" value="1"/>
</dbReference>
<comment type="caution">
    <text evidence="7">The sequence shown here is derived from an EMBL/GenBank/DDBJ whole genome shotgun (WGS) entry which is preliminary data.</text>
</comment>
<dbReference type="PROSITE" id="PS51898">
    <property type="entry name" value="TYR_RECOMBINASE"/>
    <property type="match status" value="1"/>
</dbReference>
<evidence type="ECO:0000256" key="4">
    <source>
        <dbReference type="PROSITE-ProRule" id="PRU01248"/>
    </source>
</evidence>
<dbReference type="InterPro" id="IPR011010">
    <property type="entry name" value="DNA_brk_join_enz"/>
</dbReference>
<dbReference type="InterPro" id="IPR050090">
    <property type="entry name" value="Tyrosine_recombinase_XerCD"/>
</dbReference>
<evidence type="ECO:0000313" key="8">
    <source>
        <dbReference type="Proteomes" id="UP000006447"/>
    </source>
</evidence>
<gene>
    <name evidence="7" type="ORF">W59_17164</name>
</gene>
<accession>I0WQQ1</accession>
<evidence type="ECO:0000259" key="6">
    <source>
        <dbReference type="PROSITE" id="PS51900"/>
    </source>
</evidence>
<dbReference type="InterPro" id="IPR002104">
    <property type="entry name" value="Integrase_catalytic"/>
</dbReference>
<keyword evidence="1" id="KW-0229">DNA integration</keyword>
<dbReference type="InterPro" id="IPR013762">
    <property type="entry name" value="Integrase-like_cat_sf"/>
</dbReference>
<organism evidence="7 8">
    <name type="scientific">Rhodococcus opacus RKJ300 = JCM 13270</name>
    <dbReference type="NCBI Taxonomy" id="1165867"/>
    <lineage>
        <taxon>Bacteria</taxon>
        <taxon>Bacillati</taxon>
        <taxon>Actinomycetota</taxon>
        <taxon>Actinomycetes</taxon>
        <taxon>Mycobacteriales</taxon>
        <taxon>Nocardiaceae</taxon>
        <taxon>Rhodococcus</taxon>
    </lineage>
</organism>
<dbReference type="PROSITE" id="PS51900">
    <property type="entry name" value="CB"/>
    <property type="match status" value="1"/>
</dbReference>
<reference evidence="7 8" key="1">
    <citation type="journal article" date="2012" name="J. Bacteriol.">
        <title>Draft genome sequence of the nitrophenol-degrading actinomycete Rhodococcus imtechensis RKJ300.</title>
        <authorList>
            <person name="Vikram S."/>
            <person name="Kumar S."/>
            <person name="Subramanian S."/>
            <person name="Raghava G.P."/>
        </authorList>
    </citation>
    <scope>NUCLEOTIDE SEQUENCE [LARGE SCALE GENOMIC DNA]</scope>
    <source>
        <strain evidence="7 8">RKJ300</strain>
    </source>
</reference>
<dbReference type="PATRIC" id="fig|1165867.3.peg.3484"/>
<feature type="domain" description="Tyr recombinase" evidence="5">
    <location>
        <begin position="189"/>
        <end position="375"/>
    </location>
</feature>
<dbReference type="AlphaFoldDB" id="I0WQQ1"/>
<protein>
    <submittedName>
        <fullName evidence="7">Tn554-related transposase A</fullName>
    </submittedName>
</protein>
<dbReference type="PANTHER" id="PTHR30349">
    <property type="entry name" value="PHAGE INTEGRASE-RELATED"/>
    <property type="match status" value="1"/>
</dbReference>
<dbReference type="Pfam" id="PF00589">
    <property type="entry name" value="Phage_integrase"/>
    <property type="match status" value="1"/>
</dbReference>
<evidence type="ECO:0000313" key="7">
    <source>
        <dbReference type="EMBL" id="EID78717.1"/>
    </source>
</evidence>
<dbReference type="EMBL" id="AJJH01000100">
    <property type="protein sequence ID" value="EID78717.1"/>
    <property type="molecule type" value="Genomic_DNA"/>
</dbReference>
<dbReference type="GO" id="GO:0006310">
    <property type="term" value="P:DNA recombination"/>
    <property type="evidence" value="ECO:0007669"/>
    <property type="project" value="UniProtKB-KW"/>
</dbReference>
<dbReference type="Pfam" id="PF02899">
    <property type="entry name" value="Phage_int_SAM_1"/>
    <property type="match status" value="1"/>
</dbReference>
<evidence type="ECO:0000256" key="3">
    <source>
        <dbReference type="ARBA" id="ARBA00023172"/>
    </source>
</evidence>
<dbReference type="InterPro" id="IPR010998">
    <property type="entry name" value="Integrase_recombinase_N"/>
</dbReference>
<sequence>MVDVVIFGVSMKLVMLEESMQVQRVVMPGSGVSSWTVLGDDDVPVGPIERYLTYLTDIDRSPNTVKAYAHDLKDYWGFLQHRGLDWREVRLEDIGEYVAWLSLPPPGRAGRVAVLPSVQPHVAASTTNRKLSALSAFYAHHARHGVDVGELLTTWQVPGRRGGWKPFLHHVSKGKPQPRRSISVKVPKKIPRVLTVAEMQRLMDACDRLRDRFLLALLWDSGVRIGEALGLRHCDIAAAECEISVVPRLNENGARSKSREQRTIPVSAELIRLWGDYLHGEYGELTSDYVFVNLFAEPRGRALSYPAVYDLVMRLRQRTGIAFDPHWCRHSAATRMLRDGVPIEIVSKLLGHPSVTTTLSVYGHLTAEDARRELQKAGWFTGREVRW</sequence>
<dbReference type="SUPFAM" id="SSF56349">
    <property type="entry name" value="DNA breaking-rejoining enzymes"/>
    <property type="match status" value="1"/>
</dbReference>
<dbReference type="InterPro" id="IPR044068">
    <property type="entry name" value="CB"/>
</dbReference>
<keyword evidence="3" id="KW-0233">DNA recombination</keyword>
<evidence type="ECO:0000256" key="1">
    <source>
        <dbReference type="ARBA" id="ARBA00022908"/>
    </source>
</evidence>
<name>I0WQQ1_RHOOP</name>
<dbReference type="Proteomes" id="UP000006447">
    <property type="component" value="Unassembled WGS sequence"/>
</dbReference>